<dbReference type="PANTHER" id="PTHR11242">
    <property type="entry name" value="ARYL HYDROCARBON RECEPTOR INTERACTING PROTEIN RELATED"/>
    <property type="match status" value="1"/>
</dbReference>
<feature type="region of interest" description="Disordered" evidence="3">
    <location>
        <begin position="190"/>
        <end position="216"/>
    </location>
</feature>
<feature type="compositionally biased region" description="Basic and acidic residues" evidence="3">
    <location>
        <begin position="207"/>
        <end position="216"/>
    </location>
</feature>
<dbReference type="InterPro" id="IPR019734">
    <property type="entry name" value="TPR_rpt"/>
</dbReference>
<dbReference type="EMBL" id="JADGIZ020000073">
    <property type="protein sequence ID" value="KAL2912225.1"/>
    <property type="molecule type" value="Genomic_DNA"/>
</dbReference>
<comment type="caution">
    <text evidence="4">The sequence shown here is derived from an EMBL/GenBank/DDBJ whole genome shotgun (WGS) entry which is preliminary data.</text>
</comment>
<evidence type="ECO:0000313" key="4">
    <source>
        <dbReference type="EMBL" id="KAL2912225.1"/>
    </source>
</evidence>
<organism evidence="4 5">
    <name type="scientific">Polyrhizophydium stewartii</name>
    <dbReference type="NCBI Taxonomy" id="2732419"/>
    <lineage>
        <taxon>Eukaryota</taxon>
        <taxon>Fungi</taxon>
        <taxon>Fungi incertae sedis</taxon>
        <taxon>Chytridiomycota</taxon>
        <taxon>Chytridiomycota incertae sedis</taxon>
        <taxon>Chytridiomycetes</taxon>
        <taxon>Rhizophydiales</taxon>
        <taxon>Rhizophydiales incertae sedis</taxon>
        <taxon>Polyrhizophydium</taxon>
    </lineage>
</organism>
<keyword evidence="1" id="KW-0677">Repeat</keyword>
<feature type="region of interest" description="Disordered" evidence="3">
    <location>
        <begin position="385"/>
        <end position="409"/>
    </location>
</feature>
<evidence type="ECO:0000256" key="2">
    <source>
        <dbReference type="ARBA" id="ARBA00022803"/>
    </source>
</evidence>
<dbReference type="PANTHER" id="PTHR11242:SF0">
    <property type="entry name" value="TPR_REGION DOMAIN-CONTAINING PROTEIN"/>
    <property type="match status" value="1"/>
</dbReference>
<dbReference type="Proteomes" id="UP001527925">
    <property type="component" value="Unassembled WGS sequence"/>
</dbReference>
<feature type="region of interest" description="Disordered" evidence="3">
    <location>
        <begin position="66"/>
        <end position="103"/>
    </location>
</feature>
<evidence type="ECO:0008006" key="6">
    <source>
        <dbReference type="Google" id="ProtNLM"/>
    </source>
</evidence>
<dbReference type="Gene3D" id="3.10.50.40">
    <property type="match status" value="1"/>
</dbReference>
<gene>
    <name evidence="4" type="ORF">HK105_208293</name>
</gene>
<evidence type="ECO:0000256" key="1">
    <source>
        <dbReference type="ARBA" id="ARBA00022737"/>
    </source>
</evidence>
<keyword evidence="2" id="KW-0802">TPR repeat</keyword>
<keyword evidence="5" id="KW-1185">Reference proteome</keyword>
<protein>
    <recommendedName>
        <fullName evidence="6">Peptidylprolyl isomerase</fullName>
    </recommendedName>
</protein>
<name>A0ABR4MY68_9FUNG</name>
<dbReference type="InterPro" id="IPR011990">
    <property type="entry name" value="TPR-like_helical_dom_sf"/>
</dbReference>
<dbReference type="SUPFAM" id="SSF48452">
    <property type="entry name" value="TPR-like"/>
    <property type="match status" value="1"/>
</dbReference>
<sequence length="545" mass="59666">MASVKDDAHSIVDDGGLIKITLRPPPPDARAIPWLRGTNARFHYSVFAYVSGQQADADGCQHDGCSHGHGHGHDHDHEHGHDHDHDHDREHDHDHEHRAATPDSLAAKARMFRKLLDQASKGAKAPKVSKDAKAATTRAGAQAGVAAEASVAANALGGATAASAVASDQALAGSSASVLPVLKTEDVTKSSAARGAMTTESPPVRTKISDSRENDPERPFELRIGYDFAVRAMELCVKSMRVGERARFLCMPQYCEGFVKLETVLRQERQNRINLASGLPPIKIGGCCAHASASQMEANKDLMQLHGAPLEFDVELVEVQQPDSFQKEPWEMESLEKYREAPLRKDEGAALYRKGDFEGALAKYERALVLLESLEKSPVVMDVRRDRQEAERPQPVGSAADSKHKADEGDAAQLKIVHDSSSHVEIDIDVLSALTLACRLNYAACKLKLGDMPPVIIQCSEVLKHEPRNIKALFRRAQAYARLGRDLDLAERDLSSIQAILDGNPVRFGPNAPERIEYARERSLLEAKIKAHLAKEKRMFGGMFA</sequence>
<dbReference type="SMART" id="SM00028">
    <property type="entry name" value="TPR"/>
    <property type="match status" value="3"/>
</dbReference>
<reference evidence="4 5" key="1">
    <citation type="submission" date="2023-09" db="EMBL/GenBank/DDBJ databases">
        <title>Pangenome analysis of Batrachochytrium dendrobatidis and related Chytrids.</title>
        <authorList>
            <person name="Yacoub M.N."/>
            <person name="Stajich J.E."/>
            <person name="James T.Y."/>
        </authorList>
    </citation>
    <scope>NUCLEOTIDE SEQUENCE [LARGE SCALE GENOMIC DNA]</scope>
    <source>
        <strain evidence="4 5">JEL0888</strain>
    </source>
</reference>
<accession>A0ABR4MY68</accession>
<feature type="compositionally biased region" description="Basic and acidic residues" evidence="3">
    <location>
        <begin position="66"/>
        <end position="100"/>
    </location>
</feature>
<dbReference type="InterPro" id="IPR039663">
    <property type="entry name" value="AIP/AIPL1/TTC9"/>
</dbReference>
<proteinExistence type="predicted"/>
<dbReference type="Gene3D" id="1.25.40.10">
    <property type="entry name" value="Tetratricopeptide repeat domain"/>
    <property type="match status" value="1"/>
</dbReference>
<evidence type="ECO:0000256" key="3">
    <source>
        <dbReference type="SAM" id="MobiDB-lite"/>
    </source>
</evidence>
<dbReference type="InterPro" id="IPR046357">
    <property type="entry name" value="PPIase_dom_sf"/>
</dbReference>
<dbReference type="SUPFAM" id="SSF54534">
    <property type="entry name" value="FKBP-like"/>
    <property type="match status" value="1"/>
</dbReference>
<evidence type="ECO:0000313" key="5">
    <source>
        <dbReference type="Proteomes" id="UP001527925"/>
    </source>
</evidence>